<feature type="non-terminal residue" evidence="2">
    <location>
        <position position="1"/>
    </location>
</feature>
<gene>
    <name evidence="2" type="ORF">METZ01_LOCUS217985</name>
</gene>
<accession>A0A382FT34</accession>
<reference evidence="2" key="1">
    <citation type="submission" date="2018-05" db="EMBL/GenBank/DDBJ databases">
        <authorList>
            <person name="Lanie J.A."/>
            <person name="Ng W.-L."/>
            <person name="Kazmierczak K.M."/>
            <person name="Andrzejewski T.M."/>
            <person name="Davidsen T.M."/>
            <person name="Wayne K.J."/>
            <person name="Tettelin H."/>
            <person name="Glass J.I."/>
            <person name="Rusch D."/>
            <person name="Podicherti R."/>
            <person name="Tsui H.-C.T."/>
            <person name="Winkler M.E."/>
        </authorList>
    </citation>
    <scope>NUCLEOTIDE SEQUENCE</scope>
</reference>
<evidence type="ECO:0000313" key="2">
    <source>
        <dbReference type="EMBL" id="SVB65131.1"/>
    </source>
</evidence>
<protein>
    <submittedName>
        <fullName evidence="2">Uncharacterized protein</fullName>
    </submittedName>
</protein>
<name>A0A382FT34_9ZZZZ</name>
<dbReference type="EMBL" id="UINC01051232">
    <property type="protein sequence ID" value="SVB65131.1"/>
    <property type="molecule type" value="Genomic_DNA"/>
</dbReference>
<dbReference type="AlphaFoldDB" id="A0A382FT34"/>
<evidence type="ECO:0000256" key="1">
    <source>
        <dbReference type="SAM" id="MobiDB-lite"/>
    </source>
</evidence>
<sequence length="280" mass="31696">VRCFFPKVAILVGVFVSFLSPLSAQWPPYPTPGAPRTADGEVDLEGPVPRTADGKPDLSGIWAFMRRGESGEQGRPVGEPVEPSPGAPPFTNFWDIGFGFEGGLPFRPWARELWEQRMAENSKDNPDGYCLPLGHMQFHTHLQPRKMIQTPEVIVILYEASAGVRQIFTDGRPLPDNDPLPWWYGYSVGSWEGDTLVVETTHLRDDGWIDYNGSPLTDEATITERFRRLSYGSMEIDVTIDDPKAYTEPFTVRVEQRIMPDTNLIEWVCENEKSTRYFDP</sequence>
<organism evidence="2">
    <name type="scientific">marine metagenome</name>
    <dbReference type="NCBI Taxonomy" id="408172"/>
    <lineage>
        <taxon>unclassified sequences</taxon>
        <taxon>metagenomes</taxon>
        <taxon>ecological metagenomes</taxon>
    </lineage>
</organism>
<feature type="region of interest" description="Disordered" evidence="1">
    <location>
        <begin position="30"/>
        <end position="51"/>
    </location>
</feature>
<proteinExistence type="predicted"/>